<protein>
    <submittedName>
        <fullName evidence="1">50S ribosomal protein L10</fullName>
    </submittedName>
</protein>
<gene>
    <name evidence="1" type="ORF">Q604_UNBC07767G0001</name>
</gene>
<dbReference type="AlphaFoldDB" id="W1Y6Q3"/>
<keyword evidence="1" id="KW-0687">Ribonucleoprotein</keyword>
<organism evidence="1">
    <name type="scientific">human gut metagenome</name>
    <dbReference type="NCBI Taxonomy" id="408170"/>
    <lineage>
        <taxon>unclassified sequences</taxon>
        <taxon>metagenomes</taxon>
        <taxon>organismal metagenomes</taxon>
    </lineage>
</organism>
<sequence length="36" mass="3727">MSEAIIAKKAELVDVVAEKMKAAASIVVVDARGLTV</sequence>
<reference evidence="1" key="1">
    <citation type="submission" date="2013-12" db="EMBL/GenBank/DDBJ databases">
        <title>A Varibaculum cambriense genome reconstructed from a premature infant gut community with otherwise low bacterial novelty that shifts toward anaerobic metabolism during the third week of life.</title>
        <authorList>
            <person name="Brown C.T."/>
            <person name="Sharon I."/>
            <person name="Thomas B.C."/>
            <person name="Castelle C.J."/>
            <person name="Morowitz M.J."/>
            <person name="Banfield J.F."/>
        </authorList>
    </citation>
    <scope>NUCLEOTIDE SEQUENCE</scope>
</reference>
<evidence type="ECO:0000313" key="1">
    <source>
        <dbReference type="EMBL" id="ETJ38086.1"/>
    </source>
</evidence>
<feature type="non-terminal residue" evidence="1">
    <location>
        <position position="36"/>
    </location>
</feature>
<name>W1Y6Q3_9ZZZZ</name>
<dbReference type="EMBL" id="AZMM01007767">
    <property type="protein sequence ID" value="ETJ38086.1"/>
    <property type="molecule type" value="Genomic_DNA"/>
</dbReference>
<proteinExistence type="predicted"/>
<accession>W1Y6Q3</accession>
<dbReference type="GO" id="GO:0005840">
    <property type="term" value="C:ribosome"/>
    <property type="evidence" value="ECO:0007669"/>
    <property type="project" value="UniProtKB-KW"/>
</dbReference>
<comment type="caution">
    <text evidence="1">The sequence shown here is derived from an EMBL/GenBank/DDBJ whole genome shotgun (WGS) entry which is preliminary data.</text>
</comment>
<keyword evidence="1" id="KW-0689">Ribosomal protein</keyword>